<dbReference type="SUPFAM" id="SSF48452">
    <property type="entry name" value="TPR-like"/>
    <property type="match status" value="1"/>
</dbReference>
<feature type="region of interest" description="Disordered" evidence="6">
    <location>
        <begin position="1105"/>
        <end position="1143"/>
    </location>
</feature>
<dbReference type="PANTHER" id="PTHR35807">
    <property type="entry name" value="TRANSCRIPTIONAL REGULATOR REDD-RELATED"/>
    <property type="match status" value="1"/>
</dbReference>
<dbReference type="InterPro" id="IPR041664">
    <property type="entry name" value="AAA_16"/>
</dbReference>
<dbReference type="SUPFAM" id="SSF52540">
    <property type="entry name" value="P-loop containing nucleoside triphosphate hydrolases"/>
    <property type="match status" value="1"/>
</dbReference>
<keyword evidence="2" id="KW-0805">Transcription regulation</keyword>
<evidence type="ECO:0000313" key="8">
    <source>
        <dbReference type="EMBL" id="MFC4694835.1"/>
    </source>
</evidence>
<name>A0ABV9LN50_9ACTN</name>
<dbReference type="Gene3D" id="3.40.50.300">
    <property type="entry name" value="P-loop containing nucleotide triphosphate hydrolases"/>
    <property type="match status" value="1"/>
</dbReference>
<evidence type="ECO:0000313" key="9">
    <source>
        <dbReference type="Proteomes" id="UP001596025"/>
    </source>
</evidence>
<dbReference type="PROSITE" id="PS51755">
    <property type="entry name" value="OMPR_PHOB"/>
    <property type="match status" value="1"/>
</dbReference>
<evidence type="ECO:0000256" key="3">
    <source>
        <dbReference type="ARBA" id="ARBA00023125"/>
    </source>
</evidence>
<dbReference type="CDD" id="cd15831">
    <property type="entry name" value="BTAD"/>
    <property type="match status" value="1"/>
</dbReference>
<dbReference type="SMART" id="SM00862">
    <property type="entry name" value="Trans_reg_C"/>
    <property type="match status" value="1"/>
</dbReference>
<keyword evidence="9" id="KW-1185">Reference proteome</keyword>
<dbReference type="Pfam" id="PF03704">
    <property type="entry name" value="BTAD"/>
    <property type="match status" value="1"/>
</dbReference>
<dbReference type="InterPro" id="IPR027417">
    <property type="entry name" value="P-loop_NTPase"/>
</dbReference>
<dbReference type="Proteomes" id="UP001596025">
    <property type="component" value="Unassembled WGS sequence"/>
</dbReference>
<comment type="caution">
    <text evidence="8">The sequence shown here is derived from an EMBL/GenBank/DDBJ whole genome shotgun (WGS) entry which is preliminary data.</text>
</comment>
<dbReference type="InterPro" id="IPR016032">
    <property type="entry name" value="Sig_transdc_resp-reg_C-effctor"/>
</dbReference>
<dbReference type="Pfam" id="PF13191">
    <property type="entry name" value="AAA_16"/>
    <property type="match status" value="1"/>
</dbReference>
<dbReference type="InterPro" id="IPR001867">
    <property type="entry name" value="OmpR/PhoB-type_DNA-bd"/>
</dbReference>
<protein>
    <submittedName>
        <fullName evidence="8">BTAD domain-containing putative transcriptional regulator</fullName>
    </submittedName>
</protein>
<evidence type="ECO:0000256" key="5">
    <source>
        <dbReference type="PROSITE-ProRule" id="PRU01091"/>
    </source>
</evidence>
<dbReference type="InterPro" id="IPR011990">
    <property type="entry name" value="TPR-like_helical_dom_sf"/>
</dbReference>
<reference evidence="9" key="1">
    <citation type="journal article" date="2019" name="Int. J. Syst. Evol. Microbiol.">
        <title>The Global Catalogue of Microorganisms (GCM) 10K type strain sequencing project: providing services to taxonomists for standard genome sequencing and annotation.</title>
        <authorList>
            <consortium name="The Broad Institute Genomics Platform"/>
            <consortium name="The Broad Institute Genome Sequencing Center for Infectious Disease"/>
            <person name="Wu L."/>
            <person name="Ma J."/>
        </authorList>
    </citation>
    <scope>NUCLEOTIDE SEQUENCE [LARGE SCALE GENOMIC DNA]</scope>
    <source>
        <strain evidence="9">CCUG 62763</strain>
    </source>
</reference>
<dbReference type="InterPro" id="IPR051677">
    <property type="entry name" value="AfsR-DnrI-RedD_regulator"/>
</dbReference>
<comment type="similarity">
    <text evidence="1">Belongs to the AfsR/DnrI/RedD regulatory family.</text>
</comment>
<sequence>MRFRVLGPLEVTGPDDRPVDVGGAKPRALLTLLLAEAGRVVPIDRIVTTLWGDEPPPTVTGTLQAYVSHLRRVLEPQRGPREAPTVLLTRAPGYLVQVGAEDLDSLRFARLVEEGDRAVEAGDPAGGVAALDRALELWRGEPLAELGDGPGAATDRLRLTELHVRARERRCDALLAVGRADAAVADLQRLVAEHPLRERLWARLVTALYAADRQADALDALRRCTELLRDELGIDPGPELRDLEQAVLRQDPKLASRVPRPVLSVVPPPAPTALAVPGDETLVGRRAELARLRAAAEQVAAGRPAVVVLAGEAGIGKTRLAEAVADTTRAAGWAVAESRCADDAGAPALWPWTQALEQLGQEPPAPAGDDGDDADAARFRLFQELRGRLTAAARQRPAMVVLDDLQGADTTSVQLLTLLARHLPRVPLLVVVTVRSVGEDLPEAVADCLARLAREPAATTITLQGLDAEDVGSLLAAQLGSAGDPGLAATVHDRTAGNPFFVVELSRWMRGGRDLHAVPVPPSVGEVLRTRLARLPAGARPVLELAAVAGREVTLDLLEAAGEPAEAALAALDAAVAAGLVVEGGTPWSWRFTHALVQEVLADDLPALRRARLHARLGEALERQVAGGRPDDAVVERLAHHFVEAAPVAGPAAGLRWSTAAAANARARLADGEAAVHTRRALRLVDPAQPGAVRTRHDLLTALGNDLLRSGERTEAHQVVGEAIALARELGDPRCQLESAAVWGEVTLWNWRPHGVVDAEMVALLEDLLEHRDEIAPDATEAERDRLTARLLGTLGVELAFSEDLQRGVRYAERAVALARGVGDPELLGRTLNNYSLAVWGRPGAAELRLAATDEALALAGRGLPRRTEFYARLHRAAIRLHLTDRAGFEADLEAGRRLAFSLSGPEVRPHVLWQQAGAAWLAGDAARAEDLTTEAHELYRRVTPHSRHAYAAHLFALRRGDHRLPEAIDLLVETGDEGNPLLQLMAVVAAAESGDLAVARRLRARWGRTQIRDWASDVAVLLQAEAALHLGDEPELTVATVQLLPFRGRQAVLGTPAFSLGAYDELLGRIAERTGDTVAARDWWTGAREQGRRVGSPHQVALAESHLARVPAEQAHRPPRRRRSEPPTPRPAVHPPVEERPA</sequence>
<accession>A0ABV9LN50</accession>
<dbReference type="InterPro" id="IPR036388">
    <property type="entry name" value="WH-like_DNA-bd_sf"/>
</dbReference>
<feature type="domain" description="OmpR/PhoB-type" evidence="7">
    <location>
        <begin position="1"/>
        <end position="98"/>
    </location>
</feature>
<dbReference type="RefSeq" id="WP_387990604.1">
    <property type="nucleotide sequence ID" value="NZ_JBHSGR010000017.1"/>
</dbReference>
<gene>
    <name evidence="8" type="ORF">ACFO3M_15665</name>
</gene>
<dbReference type="Gene3D" id="1.25.40.10">
    <property type="entry name" value="Tetratricopeptide repeat domain"/>
    <property type="match status" value="2"/>
</dbReference>
<dbReference type="EMBL" id="JBHSGR010000017">
    <property type="protein sequence ID" value="MFC4694835.1"/>
    <property type="molecule type" value="Genomic_DNA"/>
</dbReference>
<evidence type="ECO:0000256" key="2">
    <source>
        <dbReference type="ARBA" id="ARBA00023015"/>
    </source>
</evidence>
<feature type="DNA-binding region" description="OmpR/PhoB-type" evidence="5">
    <location>
        <begin position="1"/>
        <end position="98"/>
    </location>
</feature>
<dbReference type="SMART" id="SM01043">
    <property type="entry name" value="BTAD"/>
    <property type="match status" value="1"/>
</dbReference>
<evidence type="ECO:0000259" key="7">
    <source>
        <dbReference type="PROSITE" id="PS51755"/>
    </source>
</evidence>
<dbReference type="SUPFAM" id="SSF46894">
    <property type="entry name" value="C-terminal effector domain of the bipartite response regulators"/>
    <property type="match status" value="1"/>
</dbReference>
<evidence type="ECO:0000256" key="4">
    <source>
        <dbReference type="ARBA" id="ARBA00023163"/>
    </source>
</evidence>
<dbReference type="PANTHER" id="PTHR35807:SF1">
    <property type="entry name" value="TRANSCRIPTIONAL REGULATOR REDD"/>
    <property type="match status" value="1"/>
</dbReference>
<proteinExistence type="inferred from homology"/>
<dbReference type="InterPro" id="IPR005158">
    <property type="entry name" value="BTAD"/>
</dbReference>
<dbReference type="Pfam" id="PF00486">
    <property type="entry name" value="Trans_reg_C"/>
    <property type="match status" value="1"/>
</dbReference>
<evidence type="ECO:0000256" key="6">
    <source>
        <dbReference type="SAM" id="MobiDB-lite"/>
    </source>
</evidence>
<evidence type="ECO:0000256" key="1">
    <source>
        <dbReference type="ARBA" id="ARBA00005820"/>
    </source>
</evidence>
<organism evidence="8 9">
    <name type="scientific">Geodermatophilus arenarius</name>
    <dbReference type="NCBI Taxonomy" id="1137990"/>
    <lineage>
        <taxon>Bacteria</taxon>
        <taxon>Bacillati</taxon>
        <taxon>Actinomycetota</taxon>
        <taxon>Actinomycetes</taxon>
        <taxon>Geodermatophilales</taxon>
        <taxon>Geodermatophilaceae</taxon>
        <taxon>Geodermatophilus</taxon>
    </lineage>
</organism>
<keyword evidence="4" id="KW-0804">Transcription</keyword>
<dbReference type="Gene3D" id="1.10.10.10">
    <property type="entry name" value="Winged helix-like DNA-binding domain superfamily/Winged helix DNA-binding domain"/>
    <property type="match status" value="1"/>
</dbReference>
<keyword evidence="3 5" id="KW-0238">DNA-binding</keyword>